<keyword evidence="1" id="KW-0328">Glycosyltransferase</keyword>
<dbReference type="OrthoDB" id="9772485at2"/>
<dbReference type="AlphaFoldDB" id="A0A1S1R4C3"/>
<reference evidence="7" key="1">
    <citation type="submission" date="2016-07" db="EMBL/GenBank/DDBJ databases">
        <title>Frankia sp. NRRL B-16219 Genome sequencing.</title>
        <authorList>
            <person name="Ghodhbane-Gtari F."/>
            <person name="Swanson E."/>
            <person name="Gueddou A."/>
            <person name="Louati M."/>
            <person name="Nouioui I."/>
            <person name="Hezbri K."/>
            <person name="Abebe-Akele F."/>
            <person name="Simpson S."/>
            <person name="Morris K."/>
            <person name="Thomas K."/>
            <person name="Gtari M."/>
            <person name="Tisa L.S."/>
        </authorList>
    </citation>
    <scope>NUCLEOTIDE SEQUENCE [LARGE SCALE GENOMIC DNA]</scope>
    <source>
        <strain evidence="7">NRRL B-16219</strain>
    </source>
</reference>
<accession>A0A1S1R4C3</accession>
<evidence type="ECO:0000313" key="7">
    <source>
        <dbReference type="Proteomes" id="UP000179769"/>
    </source>
</evidence>
<dbReference type="Proteomes" id="UP000179769">
    <property type="component" value="Unassembled WGS sequence"/>
</dbReference>
<protein>
    <submittedName>
        <fullName evidence="6">Glycosyl transferase family 1</fullName>
    </submittedName>
</protein>
<evidence type="ECO:0000259" key="5">
    <source>
        <dbReference type="Pfam" id="PF13439"/>
    </source>
</evidence>
<dbReference type="PANTHER" id="PTHR12526">
    <property type="entry name" value="GLYCOSYLTRANSFERASE"/>
    <property type="match status" value="1"/>
</dbReference>
<evidence type="ECO:0000256" key="2">
    <source>
        <dbReference type="ARBA" id="ARBA00022679"/>
    </source>
</evidence>
<keyword evidence="7" id="KW-1185">Reference proteome</keyword>
<feature type="domain" description="Glycosyltransferase subfamily 4-like N-terminal" evidence="5">
    <location>
        <begin position="112"/>
        <end position="265"/>
    </location>
</feature>
<evidence type="ECO:0000259" key="4">
    <source>
        <dbReference type="Pfam" id="PF00534"/>
    </source>
</evidence>
<gene>
    <name evidence="6" type="ORF">BBK14_32485</name>
</gene>
<proteinExistence type="predicted"/>
<comment type="caution">
    <text evidence="6">The sequence shown here is derived from an EMBL/GenBank/DDBJ whole genome shotgun (WGS) entry which is preliminary data.</text>
</comment>
<feature type="region of interest" description="Disordered" evidence="3">
    <location>
        <begin position="1"/>
        <end position="95"/>
    </location>
</feature>
<dbReference type="EMBL" id="MAXA01000066">
    <property type="protein sequence ID" value="OHV40766.1"/>
    <property type="molecule type" value="Genomic_DNA"/>
</dbReference>
<keyword evidence="2 6" id="KW-0808">Transferase</keyword>
<dbReference type="Gene3D" id="3.40.50.2000">
    <property type="entry name" value="Glycogen Phosphorylase B"/>
    <property type="match status" value="2"/>
</dbReference>
<evidence type="ECO:0000313" key="6">
    <source>
        <dbReference type="EMBL" id="OHV40766.1"/>
    </source>
</evidence>
<dbReference type="PANTHER" id="PTHR12526:SF636">
    <property type="entry name" value="BLL3647 PROTEIN"/>
    <property type="match status" value="1"/>
</dbReference>
<organism evidence="6 7">
    <name type="scientific">Parafrankia soli</name>
    <dbReference type="NCBI Taxonomy" id="2599596"/>
    <lineage>
        <taxon>Bacteria</taxon>
        <taxon>Bacillati</taxon>
        <taxon>Actinomycetota</taxon>
        <taxon>Actinomycetes</taxon>
        <taxon>Frankiales</taxon>
        <taxon>Frankiaceae</taxon>
        <taxon>Parafrankia</taxon>
    </lineage>
</organism>
<evidence type="ECO:0000256" key="3">
    <source>
        <dbReference type="SAM" id="MobiDB-lite"/>
    </source>
</evidence>
<sequence>MTKQEPAPRGVGIPGLQTGEEVNTESRIRRSADAAACARSPADKSAGPTAIDRPAAVDGTTGHGGRRGSGNDRERTSDGRRVDPAPARPDRDSPVTVLEVLPRMDRAGEVIRAVNLLRRLDPQEYRLLFCVTSGAPGSLDDEIRALGGEVYYCRAGLRFPLAFYRLLRSVRPDVVHSGVATFSGVVLAVARAAGVPRRVAHFFSGADQSGESLRGRLQRMVGRVLLDAFATDLLAASEAAMRGRWRETWRLDPRCRVIYNGVELEPFGVAIAGQRPMPDLPELDEFGEAMTPQLTVLHVARPDPVKNRARAIEIVAAMCARGLDVRLRIVGRQTEDETERLMTLARGLGVSDRVEFIGERLDIPKLLVTSSLLLVTSLREGLPSVVLEACAVGTPVLSSDLPGVGEIARVLPGITMLPLGTPNEIWANTAADLAVVPPTMDERREAMRRLRRSPFTMENWQRDITAVWS</sequence>
<feature type="compositionally biased region" description="Low complexity" evidence="3">
    <location>
        <begin position="33"/>
        <end position="46"/>
    </location>
</feature>
<dbReference type="InterPro" id="IPR028098">
    <property type="entry name" value="Glyco_trans_4-like_N"/>
</dbReference>
<evidence type="ECO:0000256" key="1">
    <source>
        <dbReference type="ARBA" id="ARBA00022676"/>
    </source>
</evidence>
<name>A0A1S1R4C3_9ACTN</name>
<dbReference type="GO" id="GO:0016757">
    <property type="term" value="F:glycosyltransferase activity"/>
    <property type="evidence" value="ECO:0007669"/>
    <property type="project" value="UniProtKB-KW"/>
</dbReference>
<dbReference type="Pfam" id="PF13439">
    <property type="entry name" value="Glyco_transf_4"/>
    <property type="match status" value="1"/>
</dbReference>
<dbReference type="InterPro" id="IPR001296">
    <property type="entry name" value="Glyco_trans_1"/>
</dbReference>
<dbReference type="Pfam" id="PF00534">
    <property type="entry name" value="Glycos_transf_1"/>
    <property type="match status" value="1"/>
</dbReference>
<feature type="domain" description="Glycosyl transferase family 1" evidence="4">
    <location>
        <begin position="292"/>
        <end position="408"/>
    </location>
</feature>
<dbReference type="SUPFAM" id="SSF53756">
    <property type="entry name" value="UDP-Glycosyltransferase/glycogen phosphorylase"/>
    <property type="match status" value="1"/>
</dbReference>
<feature type="compositionally biased region" description="Basic and acidic residues" evidence="3">
    <location>
        <begin position="69"/>
        <end position="93"/>
    </location>
</feature>